<dbReference type="AlphaFoldDB" id="A0ABD0PUK9"/>
<reference evidence="2 3" key="1">
    <citation type="submission" date="2024-05" db="EMBL/GenBank/DDBJ databases">
        <title>Genome sequencing and assembly of Indian major carp, Cirrhinus mrigala (Hamilton, 1822).</title>
        <authorList>
            <person name="Mohindra V."/>
            <person name="Chowdhury L.M."/>
            <person name="Lal K."/>
            <person name="Jena J.K."/>
        </authorList>
    </citation>
    <scope>NUCLEOTIDE SEQUENCE [LARGE SCALE GENOMIC DNA]</scope>
    <source>
        <strain evidence="2">CM1030</strain>
        <tissue evidence="2">Blood</tissue>
    </source>
</reference>
<dbReference type="Proteomes" id="UP001529510">
    <property type="component" value="Unassembled WGS sequence"/>
</dbReference>
<protein>
    <submittedName>
        <fullName evidence="2">Uncharacterized protein</fullName>
    </submittedName>
</protein>
<feature type="compositionally biased region" description="Low complexity" evidence="1">
    <location>
        <begin position="61"/>
        <end position="94"/>
    </location>
</feature>
<feature type="compositionally biased region" description="Polar residues" evidence="1">
    <location>
        <begin position="100"/>
        <end position="110"/>
    </location>
</feature>
<feature type="non-terminal residue" evidence="2">
    <location>
        <position position="141"/>
    </location>
</feature>
<evidence type="ECO:0000256" key="1">
    <source>
        <dbReference type="SAM" id="MobiDB-lite"/>
    </source>
</evidence>
<feature type="non-terminal residue" evidence="2">
    <location>
        <position position="1"/>
    </location>
</feature>
<dbReference type="EMBL" id="JAMKFB020000013">
    <property type="protein sequence ID" value="KAL0177719.1"/>
    <property type="molecule type" value="Genomic_DNA"/>
</dbReference>
<keyword evidence="3" id="KW-1185">Reference proteome</keyword>
<evidence type="ECO:0000313" key="3">
    <source>
        <dbReference type="Proteomes" id="UP001529510"/>
    </source>
</evidence>
<evidence type="ECO:0000313" key="2">
    <source>
        <dbReference type="EMBL" id="KAL0177719.1"/>
    </source>
</evidence>
<gene>
    <name evidence="2" type="ORF">M9458_026613</name>
</gene>
<accession>A0ABD0PUK9</accession>
<comment type="caution">
    <text evidence="2">The sequence shown here is derived from an EMBL/GenBank/DDBJ whole genome shotgun (WGS) entry which is preliminary data.</text>
</comment>
<sequence length="141" mass="15755">RAIPRKFREHWETGVSQATEALGLIIEERLAKFSFVYENGKAQFNPRMLQELEARRNQGPQQDQDQSESQELVSLTPPDSTHSSPNSTTTTIIPGVFSHPTDSSTSSGKNTLPKKAPKPPVKRDQPSKNFLLQKMPLGLPF</sequence>
<proteinExistence type="predicted"/>
<organism evidence="2 3">
    <name type="scientific">Cirrhinus mrigala</name>
    <name type="common">Mrigala</name>
    <dbReference type="NCBI Taxonomy" id="683832"/>
    <lineage>
        <taxon>Eukaryota</taxon>
        <taxon>Metazoa</taxon>
        <taxon>Chordata</taxon>
        <taxon>Craniata</taxon>
        <taxon>Vertebrata</taxon>
        <taxon>Euteleostomi</taxon>
        <taxon>Actinopterygii</taxon>
        <taxon>Neopterygii</taxon>
        <taxon>Teleostei</taxon>
        <taxon>Ostariophysi</taxon>
        <taxon>Cypriniformes</taxon>
        <taxon>Cyprinidae</taxon>
        <taxon>Labeoninae</taxon>
        <taxon>Labeonini</taxon>
        <taxon>Cirrhinus</taxon>
    </lineage>
</organism>
<feature type="region of interest" description="Disordered" evidence="1">
    <location>
        <begin position="51"/>
        <end position="141"/>
    </location>
</feature>
<name>A0ABD0PUK9_CIRMR</name>